<dbReference type="AlphaFoldDB" id="A0A328U3H1"/>
<keyword evidence="2" id="KW-1185">Reference proteome</keyword>
<dbReference type="Proteomes" id="UP000249260">
    <property type="component" value="Unassembled WGS sequence"/>
</dbReference>
<dbReference type="EMBL" id="QLUW01000001">
    <property type="protein sequence ID" value="RAP77150.1"/>
    <property type="molecule type" value="Genomic_DNA"/>
</dbReference>
<dbReference type="RefSeq" id="WP_112880229.1">
    <property type="nucleotide sequence ID" value="NZ_QLUW01000001.1"/>
</dbReference>
<accession>A0A328U3H1</accession>
<proteinExistence type="predicted"/>
<protein>
    <submittedName>
        <fullName evidence="1">Uncharacterized protein</fullName>
    </submittedName>
</protein>
<evidence type="ECO:0000313" key="1">
    <source>
        <dbReference type="EMBL" id="RAP77150.1"/>
    </source>
</evidence>
<gene>
    <name evidence="1" type="ORF">DL346_01205</name>
</gene>
<comment type="caution">
    <text evidence="1">The sequence shown here is derived from an EMBL/GenBank/DDBJ whole genome shotgun (WGS) entry which is preliminary data.</text>
</comment>
<evidence type="ECO:0000313" key="2">
    <source>
        <dbReference type="Proteomes" id="UP000249260"/>
    </source>
</evidence>
<sequence length="99" mass="11532">MNNKSLSKYNVEQWQELSARTNEVRNELSQIMADFRHLLTQKKLQHLEKAYRAADIFRDAANGRMYDVIGDEAAFSVVYGGHYKPQEVICSRCHCFYAL</sequence>
<organism evidence="1 2">
    <name type="scientific">Paenibacillus montanisoli</name>
    <dbReference type="NCBI Taxonomy" id="2081970"/>
    <lineage>
        <taxon>Bacteria</taxon>
        <taxon>Bacillati</taxon>
        <taxon>Bacillota</taxon>
        <taxon>Bacilli</taxon>
        <taxon>Bacillales</taxon>
        <taxon>Paenibacillaceae</taxon>
        <taxon>Paenibacillus</taxon>
    </lineage>
</organism>
<reference evidence="1 2" key="1">
    <citation type="submission" date="2018-06" db="EMBL/GenBank/DDBJ databases">
        <title>Paenibacillus montanisoli sp. nov., isolated from mountain area soil.</title>
        <authorList>
            <person name="Wu M."/>
        </authorList>
    </citation>
    <scope>NUCLEOTIDE SEQUENCE [LARGE SCALE GENOMIC DNA]</scope>
    <source>
        <strain evidence="1 2">RA17</strain>
    </source>
</reference>
<name>A0A328U3H1_9BACL</name>